<dbReference type="Proteomes" id="UP000198748">
    <property type="component" value="Unassembled WGS sequence"/>
</dbReference>
<proteinExistence type="predicted"/>
<dbReference type="AlphaFoldDB" id="A0A1G7IVY8"/>
<dbReference type="Gene3D" id="1.10.260.40">
    <property type="entry name" value="lambda repressor-like DNA-binding domains"/>
    <property type="match status" value="1"/>
</dbReference>
<name>A0A1G7IVY8_9BACT</name>
<dbReference type="GO" id="GO:0003677">
    <property type="term" value="F:DNA binding"/>
    <property type="evidence" value="ECO:0007669"/>
    <property type="project" value="InterPro"/>
</dbReference>
<protein>
    <recommendedName>
        <fullName evidence="3">HTH-type transcriptional regulator / antitoxin HigA</fullName>
    </recommendedName>
</protein>
<evidence type="ECO:0000313" key="1">
    <source>
        <dbReference type="EMBL" id="SDF16837.1"/>
    </source>
</evidence>
<evidence type="ECO:0008006" key="3">
    <source>
        <dbReference type="Google" id="ProtNLM"/>
    </source>
</evidence>
<dbReference type="STRING" id="659014.SAMN04487996_109112"/>
<evidence type="ECO:0000313" key="2">
    <source>
        <dbReference type="Proteomes" id="UP000198748"/>
    </source>
</evidence>
<organism evidence="1 2">
    <name type="scientific">Dyadobacter soli</name>
    <dbReference type="NCBI Taxonomy" id="659014"/>
    <lineage>
        <taxon>Bacteria</taxon>
        <taxon>Pseudomonadati</taxon>
        <taxon>Bacteroidota</taxon>
        <taxon>Cytophagia</taxon>
        <taxon>Cytophagales</taxon>
        <taxon>Spirosomataceae</taxon>
        <taxon>Dyadobacter</taxon>
    </lineage>
</organism>
<dbReference type="InterPro" id="IPR010982">
    <property type="entry name" value="Lambda_DNA-bd_dom_sf"/>
</dbReference>
<sequence>MFMKRNKITYKVTNDEEHAAILKKVDVLMRISEANTTREQRQHIRAMGEALMAYEQSIYEIPEPSTLEGILERQMYEMRMKHQDLAQMLGISQEELEMIMWEDKRAEIELLNVIREKLDISAEVISNYIQKL</sequence>
<reference evidence="2" key="1">
    <citation type="submission" date="2016-10" db="EMBL/GenBank/DDBJ databases">
        <authorList>
            <person name="Varghese N."/>
            <person name="Submissions S."/>
        </authorList>
    </citation>
    <scope>NUCLEOTIDE SEQUENCE [LARGE SCALE GENOMIC DNA]</scope>
    <source>
        <strain evidence="2">DSM 25329</strain>
    </source>
</reference>
<dbReference type="EMBL" id="FNAN01000009">
    <property type="protein sequence ID" value="SDF16837.1"/>
    <property type="molecule type" value="Genomic_DNA"/>
</dbReference>
<keyword evidence="2" id="KW-1185">Reference proteome</keyword>
<gene>
    <name evidence="1" type="ORF">SAMN04487996_109112</name>
</gene>
<accession>A0A1G7IVY8</accession>
<dbReference type="SUPFAM" id="SSF47413">
    <property type="entry name" value="lambda repressor-like DNA-binding domains"/>
    <property type="match status" value="1"/>
</dbReference>